<keyword evidence="2" id="KW-0694">RNA-binding</keyword>
<accession>X6NID4</accession>
<dbReference type="InterPro" id="IPR035979">
    <property type="entry name" value="RBD_domain_sf"/>
</dbReference>
<dbReference type="PANTHER" id="PTHR13976">
    <property type="entry name" value="HETEROGENEOUS NUCLEAR RIBONUCLEOPROTEIN-RELATED"/>
    <property type="match status" value="1"/>
</dbReference>
<keyword evidence="5" id="KW-1185">Reference proteome</keyword>
<organism evidence="4 5">
    <name type="scientific">Reticulomyxa filosa</name>
    <dbReference type="NCBI Taxonomy" id="46433"/>
    <lineage>
        <taxon>Eukaryota</taxon>
        <taxon>Sar</taxon>
        <taxon>Rhizaria</taxon>
        <taxon>Retaria</taxon>
        <taxon>Foraminifera</taxon>
        <taxon>Monothalamids</taxon>
        <taxon>Reticulomyxidae</taxon>
        <taxon>Reticulomyxa</taxon>
    </lineage>
</organism>
<proteinExistence type="predicted"/>
<feature type="compositionally biased region" description="Basic and acidic residues" evidence="3">
    <location>
        <begin position="115"/>
        <end position="149"/>
    </location>
</feature>
<evidence type="ECO:0000313" key="5">
    <source>
        <dbReference type="Proteomes" id="UP000023152"/>
    </source>
</evidence>
<dbReference type="AlphaFoldDB" id="X6NID4"/>
<sequence>NIMSELAKSLIVFLKKDEIVKRVTISPRSTLTDLHMLVQEKFPLIVFSRLCFQCYILDKEFGIEFQLEECSQLYNGVVIDIRYNNTSSCPNNSEPASCVPVSENNVSSSTATSSKEQRSDKEISKAKLNSEHTLFKNERDITDPKTDSIKKKRPFSEFKNSQVASHTNNGSSPATAFYSNDEMSSKLQQCDTECPSQPSLSSTVFHTSTKSDKKVTPKLSMPASTIVSSYFGDKKKTDVDDKQNNTLINGVISIPANKGMTRSIRLLAPQPATECERFGFSSNVSAPNFTSKESTQNVPPKCLPSSQFQSTRTSQYVIPINAYHLVMEKLPFHITAPEIVQFLRKDSEIVMIKESDVFLELNARGKTTGNAYVTFANKAHRDEALRKHLTTICEGFPVTMCSVPRTRLEDAMHLAFNILPYVIFFFLKTYTLFL</sequence>
<dbReference type="SUPFAM" id="SSF54928">
    <property type="entry name" value="RNA-binding domain, RBD"/>
    <property type="match status" value="1"/>
</dbReference>
<evidence type="ECO:0000256" key="3">
    <source>
        <dbReference type="SAM" id="MobiDB-lite"/>
    </source>
</evidence>
<dbReference type="InterPro" id="IPR050666">
    <property type="entry name" value="ESRP"/>
</dbReference>
<gene>
    <name evidence="4" type="ORF">RFI_11669</name>
</gene>
<protein>
    <recommendedName>
        <fullName evidence="6">RRM domain-containing protein</fullName>
    </recommendedName>
</protein>
<dbReference type="Proteomes" id="UP000023152">
    <property type="component" value="Unassembled WGS sequence"/>
</dbReference>
<evidence type="ECO:0000256" key="1">
    <source>
        <dbReference type="ARBA" id="ARBA00022737"/>
    </source>
</evidence>
<comment type="caution">
    <text evidence="4">The sequence shown here is derived from an EMBL/GenBank/DDBJ whole genome shotgun (WGS) entry which is preliminary data.</text>
</comment>
<keyword evidence="1" id="KW-0677">Repeat</keyword>
<feature type="compositionally biased region" description="Polar residues" evidence="3">
    <location>
        <begin position="102"/>
        <end position="114"/>
    </location>
</feature>
<dbReference type="EMBL" id="ASPP01008506">
    <property type="protein sequence ID" value="ETO25469.1"/>
    <property type="molecule type" value="Genomic_DNA"/>
</dbReference>
<evidence type="ECO:0008006" key="6">
    <source>
        <dbReference type="Google" id="ProtNLM"/>
    </source>
</evidence>
<feature type="non-terminal residue" evidence="4">
    <location>
        <position position="1"/>
    </location>
</feature>
<feature type="region of interest" description="Disordered" evidence="3">
    <location>
        <begin position="93"/>
        <end position="178"/>
    </location>
</feature>
<reference evidence="4 5" key="1">
    <citation type="journal article" date="2013" name="Curr. Biol.">
        <title>The Genome of the Foraminiferan Reticulomyxa filosa.</title>
        <authorList>
            <person name="Glockner G."/>
            <person name="Hulsmann N."/>
            <person name="Schleicher M."/>
            <person name="Noegel A.A."/>
            <person name="Eichinger L."/>
            <person name="Gallinger C."/>
            <person name="Pawlowski J."/>
            <person name="Sierra R."/>
            <person name="Euteneuer U."/>
            <person name="Pillet L."/>
            <person name="Moustafa A."/>
            <person name="Platzer M."/>
            <person name="Groth M."/>
            <person name="Szafranski K."/>
            <person name="Schliwa M."/>
        </authorList>
    </citation>
    <scope>NUCLEOTIDE SEQUENCE [LARGE SCALE GENOMIC DNA]</scope>
</reference>
<evidence type="ECO:0000313" key="4">
    <source>
        <dbReference type="EMBL" id="ETO25469.1"/>
    </source>
</evidence>
<dbReference type="InterPro" id="IPR012677">
    <property type="entry name" value="Nucleotide-bd_a/b_plait_sf"/>
</dbReference>
<name>X6NID4_RETFI</name>
<feature type="compositionally biased region" description="Polar residues" evidence="3">
    <location>
        <begin position="158"/>
        <end position="178"/>
    </location>
</feature>
<dbReference type="GO" id="GO:0003723">
    <property type="term" value="F:RNA binding"/>
    <property type="evidence" value="ECO:0007669"/>
    <property type="project" value="UniProtKB-KW"/>
</dbReference>
<dbReference type="Gene3D" id="3.30.70.330">
    <property type="match status" value="1"/>
</dbReference>
<evidence type="ECO:0000256" key="2">
    <source>
        <dbReference type="ARBA" id="ARBA00022884"/>
    </source>
</evidence>